<gene>
    <name evidence="1" type="ORF">BSZ37_08840</name>
</gene>
<protein>
    <recommendedName>
        <fullName evidence="3">Nucleotide-diphospho-sugar transferase domain-containing protein</fullName>
    </recommendedName>
</protein>
<reference evidence="1 2" key="1">
    <citation type="submission" date="2016-11" db="EMBL/GenBank/DDBJ databases">
        <title>Study of marine rhodopsin-containing bacteria.</title>
        <authorList>
            <person name="Yoshizawa S."/>
            <person name="Kumagai Y."/>
            <person name="Kogure K."/>
        </authorList>
    </citation>
    <scope>NUCLEOTIDE SEQUENCE [LARGE SCALE GENOMIC DNA]</scope>
    <source>
        <strain evidence="1 2">SAORIC-28</strain>
    </source>
</reference>
<evidence type="ECO:0008006" key="3">
    <source>
        <dbReference type="Google" id="ProtNLM"/>
    </source>
</evidence>
<dbReference type="AlphaFoldDB" id="A0A271J1E1"/>
<organism evidence="1 2">
    <name type="scientific">Rubrivirga marina</name>
    <dbReference type="NCBI Taxonomy" id="1196024"/>
    <lineage>
        <taxon>Bacteria</taxon>
        <taxon>Pseudomonadati</taxon>
        <taxon>Rhodothermota</taxon>
        <taxon>Rhodothermia</taxon>
        <taxon>Rhodothermales</taxon>
        <taxon>Rubricoccaceae</taxon>
        <taxon>Rubrivirga</taxon>
    </lineage>
</organism>
<keyword evidence="2" id="KW-1185">Reference proteome</keyword>
<dbReference type="RefSeq" id="WP_095510197.1">
    <property type="nucleotide sequence ID" value="NZ_MQWD01000001.1"/>
</dbReference>
<comment type="caution">
    <text evidence="1">The sequence shown here is derived from an EMBL/GenBank/DDBJ whole genome shotgun (WGS) entry which is preliminary data.</text>
</comment>
<dbReference type="Proteomes" id="UP000216339">
    <property type="component" value="Unassembled WGS sequence"/>
</dbReference>
<sequence>MALVFVHQGYSPYLEFTLRQARTADPEADVVLLGDADNDRFPFVRHVDATAPAYRAATAEVADVYRHYSTNRASFELGCYERWFRLRAFVEAEGLDDVLVLDSDVLLYATEAEIRRTHLGGASLGVAHPREQPPLGWTTSAHVSYWTRERLGDFCDYVVRSFAEAGARARYEEKWRHHLDEGLPGGVCDMTTLYLYVTDTFGPEGAWPDEIVNLLSVRDGAAFDHNVGEAANEWPGEYVVHGGAKAIRWEEGAPVGKNLRTGEDVRFHALHLQGHSKARIPALYRGPGFPQQAAIRRQMTSHYRLRGLASRLLRPVRFLVGRLKR</sequence>
<dbReference type="EMBL" id="MQWD01000001">
    <property type="protein sequence ID" value="PAP76539.1"/>
    <property type="molecule type" value="Genomic_DNA"/>
</dbReference>
<accession>A0A271J1E1</accession>
<evidence type="ECO:0000313" key="1">
    <source>
        <dbReference type="EMBL" id="PAP76539.1"/>
    </source>
</evidence>
<evidence type="ECO:0000313" key="2">
    <source>
        <dbReference type="Proteomes" id="UP000216339"/>
    </source>
</evidence>
<proteinExistence type="predicted"/>
<name>A0A271J1E1_9BACT</name>
<dbReference type="OrthoDB" id="7299295at2"/>